<dbReference type="EMBL" id="LR796672">
    <property type="protein sequence ID" value="CAB4158450.1"/>
    <property type="molecule type" value="Genomic_DNA"/>
</dbReference>
<sequence>MARKKVIDLDTYSQLDAYAISMHEFYKSLRRAGFAVDLCLAIITDRDAYPDWILPSIPDRVDRLPYEDDDED</sequence>
<evidence type="ECO:0000313" key="2">
    <source>
        <dbReference type="EMBL" id="CAB4159685.1"/>
    </source>
</evidence>
<proteinExistence type="predicted"/>
<reference evidence="2" key="1">
    <citation type="submission" date="2020-04" db="EMBL/GenBank/DDBJ databases">
        <authorList>
            <person name="Chiriac C."/>
            <person name="Salcher M."/>
            <person name="Ghai R."/>
            <person name="Kavagutti S V."/>
        </authorList>
    </citation>
    <scope>NUCLEOTIDE SEQUENCE</scope>
</reference>
<evidence type="ECO:0000313" key="1">
    <source>
        <dbReference type="EMBL" id="CAB4158450.1"/>
    </source>
</evidence>
<dbReference type="EMBL" id="LR796688">
    <property type="protein sequence ID" value="CAB4159685.1"/>
    <property type="molecule type" value="Genomic_DNA"/>
</dbReference>
<name>A0A6J5NR86_9CAUD</name>
<protein>
    <submittedName>
        <fullName evidence="2">Uncharacterized protein</fullName>
    </submittedName>
</protein>
<accession>A0A6J5NR86</accession>
<organism evidence="2">
    <name type="scientific">uncultured Caudovirales phage</name>
    <dbReference type="NCBI Taxonomy" id="2100421"/>
    <lineage>
        <taxon>Viruses</taxon>
        <taxon>Duplodnaviria</taxon>
        <taxon>Heunggongvirae</taxon>
        <taxon>Uroviricota</taxon>
        <taxon>Caudoviricetes</taxon>
        <taxon>Peduoviridae</taxon>
        <taxon>Maltschvirus</taxon>
        <taxon>Maltschvirus maltsch</taxon>
    </lineage>
</organism>
<gene>
    <name evidence="1" type="ORF">UFOVP710_3</name>
    <name evidence="2" type="ORF">UFOVP717_10</name>
</gene>